<sequence>MLHISWYRNEVGRQGGKGIFEASQEAGQPLESYGRPSNS</sequence>
<feature type="region of interest" description="Disordered" evidence="1">
    <location>
        <begin position="18"/>
        <end position="39"/>
    </location>
</feature>
<proteinExistence type="predicted"/>
<gene>
    <name evidence="2" type="ORF">XFF6991_110010</name>
</gene>
<dbReference type="Proteomes" id="UP000234345">
    <property type="component" value="Unassembled WGS sequence"/>
</dbReference>
<protein>
    <submittedName>
        <fullName evidence="2">Uncharacterized protein</fullName>
    </submittedName>
</protein>
<evidence type="ECO:0000313" key="2">
    <source>
        <dbReference type="EMBL" id="SOO22122.1"/>
    </source>
</evidence>
<evidence type="ECO:0000313" key="3">
    <source>
        <dbReference type="Proteomes" id="UP000234345"/>
    </source>
</evidence>
<organism evidence="2 3">
    <name type="scientific">Xanthomonas campestris pv. phaseoli</name>
    <dbReference type="NCBI Taxonomy" id="317013"/>
    <lineage>
        <taxon>Bacteria</taxon>
        <taxon>Pseudomonadati</taxon>
        <taxon>Pseudomonadota</taxon>
        <taxon>Gammaproteobacteria</taxon>
        <taxon>Lysobacterales</taxon>
        <taxon>Lysobacteraceae</taxon>
        <taxon>Xanthomonas</taxon>
    </lineage>
</organism>
<dbReference type="AlphaFoldDB" id="A0A7Z7NEP6"/>
<reference evidence="2 3" key="1">
    <citation type="submission" date="2017-10" db="EMBL/GenBank/DDBJ databases">
        <authorList>
            <person name="Regsiter A."/>
            <person name="William W."/>
        </authorList>
    </citation>
    <scope>NUCLEOTIDE SEQUENCE [LARGE SCALE GENOMIC DNA]</scope>
    <source>
        <strain evidence="2 3">CFBP6991</strain>
    </source>
</reference>
<name>A0A7Z7NEP6_XANCH</name>
<comment type="caution">
    <text evidence="2">The sequence shown here is derived from an EMBL/GenBank/DDBJ whole genome shotgun (WGS) entry which is preliminary data.</text>
</comment>
<dbReference type="EMBL" id="OCZC01000009">
    <property type="protein sequence ID" value="SOO22122.1"/>
    <property type="molecule type" value="Genomic_DNA"/>
</dbReference>
<evidence type="ECO:0000256" key="1">
    <source>
        <dbReference type="SAM" id="MobiDB-lite"/>
    </source>
</evidence>
<accession>A0A7Z7NEP6</accession>